<dbReference type="InterPro" id="IPR038445">
    <property type="entry name" value="NCDase_C_sf"/>
</dbReference>
<dbReference type="AlphaFoldDB" id="A0A4V2WNH3"/>
<comment type="cofactor">
    <cofactor evidence="4">
        <name>Zn(2+)</name>
        <dbReference type="ChEBI" id="CHEBI:29105"/>
    </cofactor>
    <text evidence="4">Binds 1 zinc ion per subunit.</text>
</comment>
<comment type="catalytic activity">
    <reaction evidence="5">
        <text>an N-acylsphing-4-enine + H2O = sphing-4-enine + a fatty acid</text>
        <dbReference type="Rhea" id="RHEA:20856"/>
        <dbReference type="ChEBI" id="CHEBI:15377"/>
        <dbReference type="ChEBI" id="CHEBI:28868"/>
        <dbReference type="ChEBI" id="CHEBI:52639"/>
        <dbReference type="ChEBI" id="CHEBI:57756"/>
        <dbReference type="EC" id="3.5.1.23"/>
    </reaction>
</comment>
<feature type="chain" id="PRO_5020554027" description="Neutral ceramidase" evidence="6">
    <location>
        <begin position="33"/>
        <end position="698"/>
    </location>
</feature>
<keyword evidence="2 5" id="KW-0378">Hydrolase</keyword>
<dbReference type="Pfam" id="PF04734">
    <property type="entry name" value="Ceramidase_alk"/>
    <property type="match status" value="1"/>
</dbReference>
<dbReference type="InterPro" id="IPR031331">
    <property type="entry name" value="NEUT/ALK_ceramidase_C"/>
</dbReference>
<dbReference type="GO" id="GO:0046514">
    <property type="term" value="P:ceramide catabolic process"/>
    <property type="evidence" value="ECO:0007669"/>
    <property type="project" value="InterPro"/>
</dbReference>
<keyword evidence="5" id="KW-0443">Lipid metabolism</keyword>
<comment type="similarity">
    <text evidence="1 5">Belongs to the neutral ceramidase family.</text>
</comment>
<evidence type="ECO:0000313" key="9">
    <source>
        <dbReference type="EMBL" id="TCZ75502.1"/>
    </source>
</evidence>
<dbReference type="Proteomes" id="UP000295418">
    <property type="component" value="Unassembled WGS sequence"/>
</dbReference>
<comment type="caution">
    <text evidence="9">The sequence shown here is derived from an EMBL/GenBank/DDBJ whole genome shotgun (WGS) entry which is preliminary data.</text>
</comment>
<dbReference type="EMBL" id="SKFG01000019">
    <property type="protein sequence ID" value="TCZ75502.1"/>
    <property type="molecule type" value="Genomic_DNA"/>
</dbReference>
<dbReference type="PANTHER" id="PTHR12670">
    <property type="entry name" value="CERAMIDASE"/>
    <property type="match status" value="1"/>
</dbReference>
<evidence type="ECO:0000256" key="3">
    <source>
        <dbReference type="PIRSR" id="PIRSR606823-1"/>
    </source>
</evidence>
<evidence type="ECO:0000256" key="2">
    <source>
        <dbReference type="ARBA" id="ARBA00022801"/>
    </source>
</evidence>
<feature type="binding site" evidence="4">
    <location>
        <position position="469"/>
    </location>
    <ligand>
        <name>Zn(2+)</name>
        <dbReference type="ChEBI" id="CHEBI:29105"/>
    </ligand>
</feature>
<dbReference type="GO" id="GO:0005576">
    <property type="term" value="C:extracellular region"/>
    <property type="evidence" value="ECO:0007669"/>
    <property type="project" value="TreeGrafter"/>
</dbReference>
<feature type="active site" description="Nucleophile" evidence="3">
    <location>
        <position position="290"/>
    </location>
</feature>
<dbReference type="GO" id="GO:0046512">
    <property type="term" value="P:sphingosine biosynthetic process"/>
    <property type="evidence" value="ECO:0007669"/>
    <property type="project" value="TreeGrafter"/>
</dbReference>
<evidence type="ECO:0000259" key="7">
    <source>
        <dbReference type="Pfam" id="PF04734"/>
    </source>
</evidence>
<feature type="binding site" evidence="4">
    <location>
        <position position="131"/>
    </location>
    <ligand>
        <name>Zn(2+)</name>
        <dbReference type="ChEBI" id="CHEBI:29105"/>
    </ligand>
</feature>
<keyword evidence="4" id="KW-0479">Metal-binding</keyword>
<protein>
    <recommendedName>
        <fullName evidence="5">Neutral ceramidase</fullName>
        <ecNumber evidence="5">3.5.1.23</ecNumber>
    </recommendedName>
</protein>
<evidence type="ECO:0000313" key="10">
    <source>
        <dbReference type="Proteomes" id="UP000295418"/>
    </source>
</evidence>
<evidence type="ECO:0000256" key="5">
    <source>
        <dbReference type="RuleBase" id="RU366019"/>
    </source>
</evidence>
<dbReference type="GO" id="GO:0016020">
    <property type="term" value="C:membrane"/>
    <property type="evidence" value="ECO:0007669"/>
    <property type="project" value="GOC"/>
</dbReference>
<organism evidence="9 10">
    <name type="scientific">Paenibacillus albiflavus</name>
    <dbReference type="NCBI Taxonomy" id="2545760"/>
    <lineage>
        <taxon>Bacteria</taxon>
        <taxon>Bacillati</taxon>
        <taxon>Bacillota</taxon>
        <taxon>Bacilli</taxon>
        <taxon>Bacillales</taxon>
        <taxon>Paenibacillaceae</taxon>
        <taxon>Paenibacillus</taxon>
    </lineage>
</organism>
<name>A0A4V2WNH3_9BACL</name>
<evidence type="ECO:0000259" key="8">
    <source>
        <dbReference type="Pfam" id="PF17048"/>
    </source>
</evidence>
<keyword evidence="4" id="KW-0862">Zinc</keyword>
<feature type="binding site" evidence="4">
    <location>
        <position position="505"/>
    </location>
    <ligand>
        <name>Zn(2+)</name>
        <dbReference type="ChEBI" id="CHEBI:29105"/>
    </ligand>
</feature>
<dbReference type="Pfam" id="PF17048">
    <property type="entry name" value="Ceramidse_alk_C"/>
    <property type="match status" value="1"/>
</dbReference>
<dbReference type="EC" id="3.5.1.23" evidence="5"/>
<feature type="domain" description="Neutral/alkaline non-lysosomal ceramidase N-terminal" evidence="7">
    <location>
        <begin position="39"/>
        <end position="534"/>
    </location>
</feature>
<feature type="signal peptide" evidence="6">
    <location>
        <begin position="1"/>
        <end position="32"/>
    </location>
</feature>
<keyword evidence="10" id="KW-1185">Reference proteome</keyword>
<sequence>MLRKKFLFTKGLLILALLLSTILSVPGPSAYADTPDDVYNIGAGIYDITGDAAEVRMMGYASTDQITAGIHTRLRSRAFVIGDAANTNRVVFVSADLGIMPRSVTQKVVEKLQAKFGGLYSDRNVLVSSTHTHAGPGGYSHYALYNITILGFIKENFDVIVNGIYQSIVNAHNNMEPGHIAINRGQLEGVSVNRSLDAYHNNPASEIQNYTDDVDKTMTSLNFINTSGQPIGTLNWFALHGTSMSKYNTLISGDNKGYASYLYEKSMNTDYSNTKTFVAAFAQSNEGDVSPNIYGNGVKGYGNNEFESTEYAGRKQYEAAVQLNDTATQYLSGSVDFRHQFVNFENISVAPEYADGTERHTAPAAMGYSFATGAEDGPSDIAMFHEGMTQDDYPFGSANAVSVTQAFIGITPFFGPIVGTYYPELWSLHYPKPILFATSKGQPYPWTPNVLPLQILKIGQLRIIAVPAEFTTMAGRRLINTVQSITDDPDGLYVIAGLSNTYSDYVTTKEEYDTQNYEGASTLFGPWTLAAYQQKFADLAASLKNGTPLDNGPTPIDLSNKQNNFQTGVVFDDVPIGKQFGSIVQNVEPSYNKGDVATVTFWGGHPKNDLKTQSTFLEVQRKDGDKWTVVSRDWDWDTKYIWKRVTPGGTTSQVTIEWNIPQEAASGTYRIVHYGNYKNGWDQKIYPYTGTSSTFIVN</sequence>
<dbReference type="GO" id="GO:0017040">
    <property type="term" value="F:N-acylsphingosine amidohydrolase activity"/>
    <property type="evidence" value="ECO:0007669"/>
    <property type="project" value="UniProtKB-UniRule"/>
</dbReference>
<feature type="domain" description="Neutral/alkaline non-lysosomal ceramidase C-terminal" evidence="8">
    <location>
        <begin position="536"/>
        <end position="697"/>
    </location>
</feature>
<keyword evidence="6" id="KW-0732">Signal</keyword>
<dbReference type="OrthoDB" id="2537747at2"/>
<keyword evidence="5" id="KW-0746">Sphingolipid metabolism</keyword>
<dbReference type="InterPro" id="IPR006823">
    <property type="entry name" value="Ceramidase_alk"/>
</dbReference>
<proteinExistence type="inferred from homology"/>
<accession>A0A4V2WNH3</accession>
<dbReference type="GO" id="GO:0042759">
    <property type="term" value="P:long-chain fatty acid biosynthetic process"/>
    <property type="evidence" value="ECO:0007669"/>
    <property type="project" value="TreeGrafter"/>
</dbReference>
<feature type="binding site" evidence="4">
    <location>
        <position position="240"/>
    </location>
    <ligand>
        <name>Zn(2+)</name>
        <dbReference type="ChEBI" id="CHEBI:29105"/>
    </ligand>
</feature>
<dbReference type="Gene3D" id="2.60.40.2300">
    <property type="entry name" value="Neutral/alkaline non-lysosomal ceramidase, C-terminal domain"/>
    <property type="match status" value="1"/>
</dbReference>
<gene>
    <name evidence="9" type="ORF">E0485_17200</name>
</gene>
<dbReference type="GO" id="GO:0046872">
    <property type="term" value="F:metal ion binding"/>
    <property type="evidence" value="ECO:0007669"/>
    <property type="project" value="UniProtKB-KW"/>
</dbReference>
<dbReference type="InterPro" id="IPR031329">
    <property type="entry name" value="NEUT/ALK_ceramidase_N"/>
</dbReference>
<reference evidence="9 10" key="1">
    <citation type="submission" date="2019-03" db="EMBL/GenBank/DDBJ databases">
        <authorList>
            <person name="Kim M.K.M."/>
        </authorList>
    </citation>
    <scope>NUCLEOTIDE SEQUENCE [LARGE SCALE GENOMIC DNA]</scope>
    <source>
        <strain evidence="9 10">18JY21-1</strain>
    </source>
</reference>
<evidence type="ECO:0000256" key="6">
    <source>
        <dbReference type="SAM" id="SignalP"/>
    </source>
</evidence>
<evidence type="ECO:0000256" key="4">
    <source>
        <dbReference type="PIRSR" id="PIRSR606823-2"/>
    </source>
</evidence>
<dbReference type="PANTHER" id="PTHR12670:SF1">
    <property type="entry name" value="NEUTRAL CERAMIDASE"/>
    <property type="match status" value="1"/>
</dbReference>
<evidence type="ECO:0000256" key="1">
    <source>
        <dbReference type="ARBA" id="ARBA00009835"/>
    </source>
</evidence>